<accession>A0A0V1A6M2</accession>
<organism evidence="1 2">
    <name type="scientific">Trichinella patagoniensis</name>
    <dbReference type="NCBI Taxonomy" id="990121"/>
    <lineage>
        <taxon>Eukaryota</taxon>
        <taxon>Metazoa</taxon>
        <taxon>Ecdysozoa</taxon>
        <taxon>Nematoda</taxon>
        <taxon>Enoplea</taxon>
        <taxon>Dorylaimia</taxon>
        <taxon>Trichinellida</taxon>
        <taxon>Trichinellidae</taxon>
        <taxon>Trichinella</taxon>
    </lineage>
</organism>
<proteinExistence type="predicted"/>
<evidence type="ECO:0000313" key="1">
    <source>
        <dbReference type="EMBL" id="KRY20470.1"/>
    </source>
</evidence>
<gene>
    <name evidence="1" type="ORF">T12_10586</name>
</gene>
<comment type="caution">
    <text evidence="1">The sequence shown here is derived from an EMBL/GenBank/DDBJ whole genome shotgun (WGS) entry which is preliminary data.</text>
</comment>
<name>A0A0V1A6M2_9BILA</name>
<sequence length="119" mass="13390">MQRGQAIHLIKKKNTFQRLEKRQLGFSKAKPRFTFLIIMTSGSKSLPALIITKVLELLLLAAINKEQCQFCRLINAARFAMESDVNLPKNLREKIVLETCLIWLSGSIIDGGYDRLGGG</sequence>
<evidence type="ECO:0000313" key="2">
    <source>
        <dbReference type="Proteomes" id="UP000054783"/>
    </source>
</evidence>
<protein>
    <submittedName>
        <fullName evidence="1">Uncharacterized protein</fullName>
    </submittedName>
</protein>
<dbReference type="OrthoDB" id="10345411at2759"/>
<dbReference type="AlphaFoldDB" id="A0A0V1A6M2"/>
<keyword evidence="2" id="KW-1185">Reference proteome</keyword>
<reference evidence="1 2" key="1">
    <citation type="submission" date="2015-01" db="EMBL/GenBank/DDBJ databases">
        <title>Evolution of Trichinella species and genotypes.</title>
        <authorList>
            <person name="Korhonen P.K."/>
            <person name="Edoardo P."/>
            <person name="Giuseppe L.R."/>
            <person name="Gasser R.B."/>
        </authorList>
    </citation>
    <scope>NUCLEOTIDE SEQUENCE [LARGE SCALE GENOMIC DNA]</scope>
    <source>
        <strain evidence="1">ISS2496</strain>
    </source>
</reference>
<dbReference type="Proteomes" id="UP000054783">
    <property type="component" value="Unassembled WGS sequence"/>
</dbReference>
<dbReference type="EMBL" id="JYDQ01000025">
    <property type="protein sequence ID" value="KRY20470.1"/>
    <property type="molecule type" value="Genomic_DNA"/>
</dbReference>